<dbReference type="Proteomes" id="UP000763557">
    <property type="component" value="Unassembled WGS sequence"/>
</dbReference>
<dbReference type="InterPro" id="IPR036188">
    <property type="entry name" value="FAD/NAD-bd_sf"/>
</dbReference>
<keyword evidence="1" id="KW-0285">Flavoprotein</keyword>
<dbReference type="PRINTS" id="PR00368">
    <property type="entry name" value="FADPNR"/>
</dbReference>
<gene>
    <name evidence="5" type="ORF">GC106_2290</name>
</gene>
<sequence length="331" mass="36040">MWLRRCRIGNKCCQLGTKARILVDMKTSDVVVIGAGVAGLNAALVLTRARRSVVVVDSGQPRNAPAAHSHGFLTRDGVPPSELLALGRKEVDGYGGEFISGEVTRITRGFTVDLADGTQLKARRILVATGLRDELPGVPGLAERWGKDVFACPYCHGYEYADRPIAVLGDAHHALLLRQWSSDLVFITPTQDVPERSKLAAREIRIVEGTVRGLVVEDDRLRGVELTDGRFIAREAVFLRPDFVPRDDFLKPLGYDPALTGFAGKTNVEGIWIAGNAGNMMANLISSAAEGSTAAAMINSDLVQADTDRAMVFSHAMEREAHDMRHRDSRV</sequence>
<evidence type="ECO:0000256" key="1">
    <source>
        <dbReference type="ARBA" id="ARBA00022630"/>
    </source>
</evidence>
<dbReference type="InterPro" id="IPR023753">
    <property type="entry name" value="FAD/NAD-binding_dom"/>
</dbReference>
<dbReference type="InterPro" id="IPR050097">
    <property type="entry name" value="Ferredoxin-NADP_redctase_2"/>
</dbReference>
<organism evidence="5 6">
    <name type="scientific">Kibdelosporangium persicum</name>
    <dbReference type="NCBI Taxonomy" id="2698649"/>
    <lineage>
        <taxon>Bacteria</taxon>
        <taxon>Bacillati</taxon>
        <taxon>Actinomycetota</taxon>
        <taxon>Actinomycetes</taxon>
        <taxon>Pseudonocardiales</taxon>
        <taxon>Pseudonocardiaceae</taxon>
        <taxon>Kibdelosporangium</taxon>
    </lineage>
</organism>
<keyword evidence="2" id="KW-0560">Oxidoreductase</keyword>
<evidence type="ECO:0000313" key="5">
    <source>
        <dbReference type="EMBL" id="NRN63028.1"/>
    </source>
</evidence>
<evidence type="ECO:0000313" key="6">
    <source>
        <dbReference type="Proteomes" id="UP000763557"/>
    </source>
</evidence>
<keyword evidence="6" id="KW-1185">Reference proteome</keyword>
<comment type="catalytic activity">
    <reaction evidence="3">
        <text>[thioredoxin]-dithiol + NADP(+) = [thioredoxin]-disulfide + NADPH + H(+)</text>
        <dbReference type="Rhea" id="RHEA:20345"/>
        <dbReference type="Rhea" id="RHEA-COMP:10698"/>
        <dbReference type="Rhea" id="RHEA-COMP:10700"/>
        <dbReference type="ChEBI" id="CHEBI:15378"/>
        <dbReference type="ChEBI" id="CHEBI:29950"/>
        <dbReference type="ChEBI" id="CHEBI:50058"/>
        <dbReference type="ChEBI" id="CHEBI:57783"/>
        <dbReference type="ChEBI" id="CHEBI:58349"/>
        <dbReference type="EC" id="1.8.1.9"/>
    </reaction>
</comment>
<evidence type="ECO:0000256" key="2">
    <source>
        <dbReference type="ARBA" id="ARBA00023002"/>
    </source>
</evidence>
<dbReference type="Gene3D" id="3.50.50.60">
    <property type="entry name" value="FAD/NAD(P)-binding domain"/>
    <property type="match status" value="2"/>
</dbReference>
<name>A0ABX2EWA7_9PSEU</name>
<dbReference type="PANTHER" id="PTHR48105">
    <property type="entry name" value="THIOREDOXIN REDUCTASE 1-RELATED-RELATED"/>
    <property type="match status" value="1"/>
</dbReference>
<proteinExistence type="predicted"/>
<comment type="caution">
    <text evidence="5">The sequence shown here is derived from an EMBL/GenBank/DDBJ whole genome shotgun (WGS) entry which is preliminary data.</text>
</comment>
<feature type="domain" description="FAD/NAD(P)-binding" evidence="4">
    <location>
        <begin position="29"/>
        <end position="169"/>
    </location>
</feature>
<dbReference type="EMBL" id="JAAATY010000001">
    <property type="protein sequence ID" value="NRN63028.1"/>
    <property type="molecule type" value="Genomic_DNA"/>
</dbReference>
<reference evidence="5 6" key="1">
    <citation type="submission" date="2020-01" db="EMBL/GenBank/DDBJ databases">
        <title>Kibdelosporangium persica a novel Actinomycetes from a hot desert in Iran.</title>
        <authorList>
            <person name="Safaei N."/>
            <person name="Zaburannyi N."/>
            <person name="Mueller R."/>
            <person name="Wink J."/>
        </authorList>
    </citation>
    <scope>NUCLEOTIDE SEQUENCE [LARGE SCALE GENOMIC DNA]</scope>
    <source>
        <strain evidence="5 6">4NS15</strain>
    </source>
</reference>
<protein>
    <submittedName>
        <fullName evidence="5">Pyridine nucleotide-disulfide oxidoreductase,class II</fullName>
    </submittedName>
</protein>
<evidence type="ECO:0000259" key="4">
    <source>
        <dbReference type="Pfam" id="PF07992"/>
    </source>
</evidence>
<evidence type="ECO:0000256" key="3">
    <source>
        <dbReference type="ARBA" id="ARBA00048132"/>
    </source>
</evidence>
<dbReference type="PRINTS" id="PR00469">
    <property type="entry name" value="PNDRDTASEII"/>
</dbReference>
<accession>A0ABX2EWA7</accession>
<dbReference type="Pfam" id="PF07992">
    <property type="entry name" value="Pyr_redox_2"/>
    <property type="match status" value="1"/>
</dbReference>
<dbReference type="SUPFAM" id="SSF51905">
    <property type="entry name" value="FAD/NAD(P)-binding domain"/>
    <property type="match status" value="1"/>
</dbReference>